<gene>
    <name evidence="1" type="ORF">GMARGA_LOCUS8521</name>
</gene>
<accession>A0ABN7UN48</accession>
<keyword evidence="2" id="KW-1185">Reference proteome</keyword>
<comment type="caution">
    <text evidence="1">The sequence shown here is derived from an EMBL/GenBank/DDBJ whole genome shotgun (WGS) entry which is preliminary data.</text>
</comment>
<proteinExistence type="predicted"/>
<dbReference type="Proteomes" id="UP000789901">
    <property type="component" value="Unassembled WGS sequence"/>
</dbReference>
<evidence type="ECO:0000313" key="1">
    <source>
        <dbReference type="EMBL" id="CAG8634646.1"/>
    </source>
</evidence>
<evidence type="ECO:0000313" key="2">
    <source>
        <dbReference type="Proteomes" id="UP000789901"/>
    </source>
</evidence>
<dbReference type="EMBL" id="CAJVQB010004397">
    <property type="protein sequence ID" value="CAG8634646.1"/>
    <property type="molecule type" value="Genomic_DNA"/>
</dbReference>
<reference evidence="1 2" key="1">
    <citation type="submission" date="2021-06" db="EMBL/GenBank/DDBJ databases">
        <authorList>
            <person name="Kallberg Y."/>
            <person name="Tangrot J."/>
            <person name="Rosling A."/>
        </authorList>
    </citation>
    <scope>NUCLEOTIDE SEQUENCE [LARGE SCALE GENOMIC DNA]</scope>
    <source>
        <strain evidence="1 2">120-4 pot B 10/14</strain>
    </source>
</reference>
<name>A0ABN7UN48_GIGMA</name>
<protein>
    <submittedName>
        <fullName evidence="1">43372_t:CDS:1</fullName>
    </submittedName>
</protein>
<feature type="non-terminal residue" evidence="1">
    <location>
        <position position="1"/>
    </location>
</feature>
<sequence length="237" mass="27876">TKDLDIEIIIELLMKYKDLFVKPKAEIIKTLTENDSIIMKRDKKVAKFLEIIYLQTVSIIRKTERTSEPRLNMGQIGQISKKIALTLSKVRTPDYGIAKIKQQISNILKIALSSVEEHFKVESKRIWVYTEATKPTIEPHYYCIYTNSTNESIEISQKQIYYKKFKLSRRDKQKITKGRKKEKVKYMDENKSNSFSTNQILRKILNRLDRLEEARIETGKEIPNASNRCHSCNKRNK</sequence>
<organism evidence="1 2">
    <name type="scientific">Gigaspora margarita</name>
    <dbReference type="NCBI Taxonomy" id="4874"/>
    <lineage>
        <taxon>Eukaryota</taxon>
        <taxon>Fungi</taxon>
        <taxon>Fungi incertae sedis</taxon>
        <taxon>Mucoromycota</taxon>
        <taxon>Glomeromycotina</taxon>
        <taxon>Glomeromycetes</taxon>
        <taxon>Diversisporales</taxon>
        <taxon>Gigasporaceae</taxon>
        <taxon>Gigaspora</taxon>
    </lineage>
</organism>